<dbReference type="Proteomes" id="UP000594364">
    <property type="component" value="Chromosome 4"/>
</dbReference>
<dbReference type="GO" id="GO:0006564">
    <property type="term" value="P:L-serine biosynthetic process"/>
    <property type="evidence" value="ECO:0007669"/>
    <property type="project" value="UniProtKB-KW"/>
</dbReference>
<comment type="similarity">
    <text evidence="3">Belongs to the class-V pyridoxal-phosphate-dependent aminotransferase family. SerC subfamily.</text>
</comment>
<sequence>MDDSHECRYDSIYVMPSRSDITYFGAGPALLPTEVLDDASQALINYSDTGLGIAEHSHRSDIAKNIISEAKADLASYLDIPNDYEVLFMQGGGSGEFSALPCNFVGAWVARKHGEIKSSDGLVPELKSAVENLKIDYIITGSWSQKAAAEAERLFGSEHVNVAADSRATNGGKFGSIPDESTWNLSQDAAMVFYCDNETVDGVEFPGFPKSLEPGPDGKGPIVVADMSSNILSRQIPIKNFSAIFFGAQKNLGLTGITVVVIKKSFLPPMTSQPSATLMRQLGLPIPPRVFEYETIAKNNSLYNTLSIFDVYVAGRVLKRLLLQHPGKVREQQAISEEKAQRIYKALEAYPNIYKIIPNKTVRSRMNICFRIEGGNPIEEAFLEEGAALGLTGLRGHRSVGGIRASNYNSITLSGAEKLAQFIGTFASQRGT</sequence>
<reference evidence="13 14" key="1">
    <citation type="journal article" date="2018" name="PLoS Genet.">
        <title>Repeat elements organise 3D genome structure and mediate transcription in the filamentous fungus Epichloe festucae.</title>
        <authorList>
            <person name="Winter D.J."/>
            <person name="Ganley A.R.D."/>
            <person name="Young C.A."/>
            <person name="Liachko I."/>
            <person name="Schardl C.L."/>
            <person name="Dupont P.Y."/>
            <person name="Berry D."/>
            <person name="Ram A."/>
            <person name="Scott B."/>
            <person name="Cox M.P."/>
        </authorList>
    </citation>
    <scope>NUCLEOTIDE SEQUENCE [LARGE SCALE GENOMIC DNA]</scope>
    <source>
        <strain evidence="13 14">Fl1</strain>
    </source>
</reference>
<evidence type="ECO:0000256" key="10">
    <source>
        <dbReference type="ARBA" id="ARBA00047630"/>
    </source>
</evidence>
<evidence type="ECO:0000256" key="1">
    <source>
        <dbReference type="ARBA" id="ARBA00001933"/>
    </source>
</evidence>
<name>A0A7S9KUE2_EPIFF</name>
<dbReference type="FunFam" id="3.90.1150.10:FF:000006">
    <property type="entry name" value="Phosphoserine aminotransferase"/>
    <property type="match status" value="1"/>
</dbReference>
<dbReference type="Gene3D" id="3.40.640.10">
    <property type="entry name" value="Type I PLP-dependent aspartate aminotransferase-like (Major domain)"/>
    <property type="match status" value="1"/>
</dbReference>
<keyword evidence="5" id="KW-0032">Aminotransferase</keyword>
<dbReference type="PANTHER" id="PTHR43247:SF1">
    <property type="entry name" value="PHOSPHOSERINE AMINOTRANSFERASE"/>
    <property type="match status" value="1"/>
</dbReference>
<dbReference type="Pfam" id="PF00266">
    <property type="entry name" value="Aminotran_5"/>
    <property type="match status" value="2"/>
</dbReference>
<comment type="catalytic activity">
    <reaction evidence="11">
        <text>O-phospho-L-serine + 2-oxoglutarate = 3-phosphooxypyruvate + L-glutamate</text>
        <dbReference type="Rhea" id="RHEA:14329"/>
        <dbReference type="ChEBI" id="CHEBI:16810"/>
        <dbReference type="ChEBI" id="CHEBI:18110"/>
        <dbReference type="ChEBI" id="CHEBI:29985"/>
        <dbReference type="ChEBI" id="CHEBI:57524"/>
        <dbReference type="EC" id="2.6.1.52"/>
    </reaction>
</comment>
<dbReference type="SUPFAM" id="SSF53383">
    <property type="entry name" value="PLP-dependent transferases"/>
    <property type="match status" value="1"/>
</dbReference>
<dbReference type="UniPathway" id="UPA00135">
    <property type="reaction ID" value="UER00197"/>
</dbReference>
<gene>
    <name evidence="13" type="ORF">C2857_001907</name>
</gene>
<feature type="domain" description="Aminotransferase class V" evidence="12">
    <location>
        <begin position="172"/>
        <end position="414"/>
    </location>
</feature>
<protein>
    <recommendedName>
        <fullName evidence="4">phosphoserine transaminase</fullName>
        <ecNumber evidence="4">2.6.1.52</ecNumber>
    </recommendedName>
</protein>
<comment type="pathway">
    <text evidence="2">Amino-acid biosynthesis; L-serine biosynthesis; L-serine from 3-phospho-D-glycerate: step 2/3.</text>
</comment>
<evidence type="ECO:0000313" key="13">
    <source>
        <dbReference type="EMBL" id="QPH04696.1"/>
    </source>
</evidence>
<dbReference type="InterPro" id="IPR015424">
    <property type="entry name" value="PyrdxlP-dep_Trfase"/>
</dbReference>
<keyword evidence="7" id="KW-0808">Transferase</keyword>
<dbReference type="InterPro" id="IPR000192">
    <property type="entry name" value="Aminotrans_V_dom"/>
</dbReference>
<dbReference type="FunFam" id="3.40.640.10:FF:000082">
    <property type="entry name" value="Phosphoserine aminotransferase"/>
    <property type="match status" value="1"/>
</dbReference>
<feature type="domain" description="Aminotransferase class V" evidence="12">
    <location>
        <begin position="23"/>
        <end position="104"/>
    </location>
</feature>
<dbReference type="GO" id="GO:0005737">
    <property type="term" value="C:cytoplasm"/>
    <property type="evidence" value="ECO:0007669"/>
    <property type="project" value="TreeGrafter"/>
</dbReference>
<evidence type="ECO:0000256" key="2">
    <source>
        <dbReference type="ARBA" id="ARBA00005099"/>
    </source>
</evidence>
<keyword evidence="14" id="KW-1185">Reference proteome</keyword>
<evidence type="ECO:0000256" key="9">
    <source>
        <dbReference type="ARBA" id="ARBA00023299"/>
    </source>
</evidence>
<evidence type="ECO:0000313" key="14">
    <source>
        <dbReference type="Proteomes" id="UP000594364"/>
    </source>
</evidence>
<comment type="catalytic activity">
    <reaction evidence="10">
        <text>4-(phosphooxy)-L-threonine + 2-oxoglutarate = (R)-3-hydroxy-2-oxo-4-phosphooxybutanoate + L-glutamate</text>
        <dbReference type="Rhea" id="RHEA:16573"/>
        <dbReference type="ChEBI" id="CHEBI:16810"/>
        <dbReference type="ChEBI" id="CHEBI:29985"/>
        <dbReference type="ChEBI" id="CHEBI:58452"/>
        <dbReference type="ChEBI" id="CHEBI:58538"/>
        <dbReference type="EC" id="2.6.1.52"/>
    </reaction>
</comment>
<proteinExistence type="inferred from homology"/>
<dbReference type="EC" id="2.6.1.52" evidence="4"/>
<dbReference type="InterPro" id="IPR015422">
    <property type="entry name" value="PyrdxlP-dep_Trfase_small"/>
</dbReference>
<evidence type="ECO:0000256" key="4">
    <source>
        <dbReference type="ARBA" id="ARBA00013030"/>
    </source>
</evidence>
<dbReference type="Gene3D" id="3.90.1150.10">
    <property type="entry name" value="Aspartate Aminotransferase, domain 1"/>
    <property type="match status" value="1"/>
</dbReference>
<dbReference type="OrthoDB" id="1703350at2759"/>
<dbReference type="NCBIfam" id="NF003764">
    <property type="entry name" value="PRK05355.1"/>
    <property type="match status" value="1"/>
</dbReference>
<keyword evidence="8" id="KW-0663">Pyridoxal phosphate</keyword>
<evidence type="ECO:0000256" key="7">
    <source>
        <dbReference type="ARBA" id="ARBA00022679"/>
    </source>
</evidence>
<comment type="cofactor">
    <cofactor evidence="1">
        <name>pyridoxal 5'-phosphate</name>
        <dbReference type="ChEBI" id="CHEBI:597326"/>
    </cofactor>
</comment>
<evidence type="ECO:0000259" key="12">
    <source>
        <dbReference type="Pfam" id="PF00266"/>
    </source>
</evidence>
<dbReference type="GO" id="GO:0004648">
    <property type="term" value="F:O-phospho-L-serine:2-oxoglutarate aminotransferase activity"/>
    <property type="evidence" value="ECO:0007669"/>
    <property type="project" value="UniProtKB-EC"/>
</dbReference>
<dbReference type="EMBL" id="CP031388">
    <property type="protein sequence ID" value="QPH04696.1"/>
    <property type="molecule type" value="Genomic_DNA"/>
</dbReference>
<evidence type="ECO:0000256" key="8">
    <source>
        <dbReference type="ARBA" id="ARBA00022898"/>
    </source>
</evidence>
<dbReference type="HAMAP" id="MF_00160">
    <property type="entry name" value="SerC_aminotrans_5"/>
    <property type="match status" value="1"/>
</dbReference>
<keyword evidence="9" id="KW-0718">Serine biosynthesis</keyword>
<dbReference type="AlphaFoldDB" id="A0A7S9KUE2"/>
<dbReference type="PANTHER" id="PTHR43247">
    <property type="entry name" value="PHOSPHOSERINE AMINOTRANSFERASE"/>
    <property type="match status" value="1"/>
</dbReference>
<dbReference type="GO" id="GO:0030170">
    <property type="term" value="F:pyridoxal phosphate binding"/>
    <property type="evidence" value="ECO:0007669"/>
    <property type="project" value="TreeGrafter"/>
</dbReference>
<dbReference type="InterPro" id="IPR015421">
    <property type="entry name" value="PyrdxlP-dep_Trfase_major"/>
</dbReference>
<keyword evidence="6" id="KW-0028">Amino-acid biosynthesis</keyword>
<evidence type="ECO:0000256" key="11">
    <source>
        <dbReference type="ARBA" id="ARBA00049007"/>
    </source>
</evidence>
<evidence type="ECO:0000256" key="3">
    <source>
        <dbReference type="ARBA" id="ARBA00006904"/>
    </source>
</evidence>
<evidence type="ECO:0000256" key="6">
    <source>
        <dbReference type="ARBA" id="ARBA00022605"/>
    </source>
</evidence>
<accession>A0A7S9KUE2</accession>
<evidence type="ECO:0000256" key="5">
    <source>
        <dbReference type="ARBA" id="ARBA00022576"/>
    </source>
</evidence>
<dbReference type="InterPro" id="IPR022278">
    <property type="entry name" value="Pser_aminoTfrase"/>
</dbReference>
<organism evidence="13 14">
    <name type="scientific">Epichloe festucae (strain Fl1)</name>
    <dbReference type="NCBI Taxonomy" id="877507"/>
    <lineage>
        <taxon>Eukaryota</taxon>
        <taxon>Fungi</taxon>
        <taxon>Dikarya</taxon>
        <taxon>Ascomycota</taxon>
        <taxon>Pezizomycotina</taxon>
        <taxon>Sordariomycetes</taxon>
        <taxon>Hypocreomycetidae</taxon>
        <taxon>Hypocreales</taxon>
        <taxon>Clavicipitaceae</taxon>
        <taxon>Epichloe</taxon>
    </lineage>
</organism>